<feature type="transmembrane region" description="Helical" evidence="3">
    <location>
        <begin position="144"/>
        <end position="167"/>
    </location>
</feature>
<keyword evidence="3" id="KW-0472">Membrane</keyword>
<protein>
    <recommendedName>
        <fullName evidence="4">Major facilitator superfamily (MFS) profile domain-containing protein</fullName>
    </recommendedName>
</protein>
<dbReference type="PROSITE" id="PS50850">
    <property type="entry name" value="MFS"/>
    <property type="match status" value="1"/>
</dbReference>
<feature type="region of interest" description="Disordered" evidence="2">
    <location>
        <begin position="410"/>
        <end position="430"/>
    </location>
</feature>
<proteinExistence type="predicted"/>
<dbReference type="Pfam" id="PF07690">
    <property type="entry name" value="MFS_1"/>
    <property type="match status" value="1"/>
</dbReference>
<feature type="transmembrane region" description="Helical" evidence="3">
    <location>
        <begin position="315"/>
        <end position="339"/>
    </location>
</feature>
<dbReference type="InterPro" id="IPR036259">
    <property type="entry name" value="MFS_trans_sf"/>
</dbReference>
<accession>A0A1B6M802</accession>
<feature type="transmembrane region" description="Helical" evidence="3">
    <location>
        <begin position="112"/>
        <end position="137"/>
    </location>
</feature>
<evidence type="ECO:0000256" key="1">
    <source>
        <dbReference type="ARBA" id="ARBA00004141"/>
    </source>
</evidence>
<feature type="transmembrane region" description="Helical" evidence="3">
    <location>
        <begin position="173"/>
        <end position="197"/>
    </location>
</feature>
<dbReference type="InterPro" id="IPR011701">
    <property type="entry name" value="MFS"/>
</dbReference>
<dbReference type="AlphaFoldDB" id="A0A1B6M802"/>
<dbReference type="SUPFAM" id="SSF103473">
    <property type="entry name" value="MFS general substrate transporter"/>
    <property type="match status" value="1"/>
</dbReference>
<dbReference type="InterPro" id="IPR050327">
    <property type="entry name" value="Proton-linked_MCT"/>
</dbReference>
<keyword evidence="3" id="KW-0812">Transmembrane</keyword>
<dbReference type="GO" id="GO:0022857">
    <property type="term" value="F:transmembrane transporter activity"/>
    <property type="evidence" value="ECO:0007669"/>
    <property type="project" value="InterPro"/>
</dbReference>
<feature type="compositionally biased region" description="Basic and acidic residues" evidence="2">
    <location>
        <begin position="410"/>
        <end position="426"/>
    </location>
</feature>
<feature type="transmembrane region" description="Helical" evidence="3">
    <location>
        <begin position="290"/>
        <end position="309"/>
    </location>
</feature>
<evidence type="ECO:0000313" key="5">
    <source>
        <dbReference type="EMBL" id="JAT32062.1"/>
    </source>
</evidence>
<evidence type="ECO:0000256" key="2">
    <source>
        <dbReference type="SAM" id="MobiDB-lite"/>
    </source>
</evidence>
<comment type="subcellular location">
    <subcellularLocation>
        <location evidence="1">Membrane</location>
        <topology evidence="1">Multi-pass membrane protein</topology>
    </subcellularLocation>
</comment>
<dbReference type="PANTHER" id="PTHR11360">
    <property type="entry name" value="MONOCARBOXYLATE TRANSPORTER"/>
    <property type="match status" value="1"/>
</dbReference>
<sequence>MEPARLVPPDGGTRAWLVMIASFFCNGVIFGVINCYSVIYVELQERLDQDGVSESSSKAALVGSLTIGTTFFLSPIAGILTDKIGIRLTTFIGGLMATGGMFLSSFCTNSVLLLYLTYGVLFGVGASLAYTPSLVILGHYFHRYMGLVNGFVTAGSSIFTMIMPYLIDLLLKQFGLNVCLRVLAVFMCLIMASALLFKPLPLSGPEVEKKEFKSLVNTEIWHQKKYVIWALAIPVALFGYFVPYVHMIKFVAGKFPEGDGKSLVFCIGVASGTGRLVFGRIADNQRVNRVLLQQLSFLFIGLLTMLMTVSPSFRLLQLIALAMGLFDGCFISLLGPIAFDLCGQEGAGQAIGFLLGFCSIPLTIGPPIAGLIYDHTNSYTIPFLLAGVPPIVCAAVLCLVHYVPNQRLNKDSDTENRNGEAVKTEEVPESSEFNALLHINSSDKEISR</sequence>
<feature type="transmembrane region" description="Helical" evidence="3">
    <location>
        <begin position="379"/>
        <end position="403"/>
    </location>
</feature>
<organism evidence="5">
    <name type="scientific">Graphocephala atropunctata</name>
    <dbReference type="NCBI Taxonomy" id="36148"/>
    <lineage>
        <taxon>Eukaryota</taxon>
        <taxon>Metazoa</taxon>
        <taxon>Ecdysozoa</taxon>
        <taxon>Arthropoda</taxon>
        <taxon>Hexapoda</taxon>
        <taxon>Insecta</taxon>
        <taxon>Pterygota</taxon>
        <taxon>Neoptera</taxon>
        <taxon>Paraneoptera</taxon>
        <taxon>Hemiptera</taxon>
        <taxon>Auchenorrhyncha</taxon>
        <taxon>Membracoidea</taxon>
        <taxon>Cicadellidae</taxon>
        <taxon>Cicadellinae</taxon>
        <taxon>Cicadellini</taxon>
        <taxon>Graphocephala</taxon>
    </lineage>
</organism>
<dbReference type="GO" id="GO:0016020">
    <property type="term" value="C:membrane"/>
    <property type="evidence" value="ECO:0007669"/>
    <property type="project" value="UniProtKB-SubCell"/>
</dbReference>
<feature type="transmembrane region" description="Helical" evidence="3">
    <location>
        <begin position="15"/>
        <end position="39"/>
    </location>
</feature>
<feature type="transmembrane region" description="Helical" evidence="3">
    <location>
        <begin position="351"/>
        <end position="373"/>
    </location>
</feature>
<name>A0A1B6M802_9HEMI</name>
<evidence type="ECO:0000256" key="3">
    <source>
        <dbReference type="SAM" id="Phobius"/>
    </source>
</evidence>
<feature type="transmembrane region" description="Helical" evidence="3">
    <location>
        <begin position="226"/>
        <end position="242"/>
    </location>
</feature>
<dbReference type="Gene3D" id="1.20.1250.20">
    <property type="entry name" value="MFS general substrate transporter like domains"/>
    <property type="match status" value="2"/>
</dbReference>
<reference evidence="5" key="1">
    <citation type="submission" date="2015-11" db="EMBL/GenBank/DDBJ databases">
        <title>De novo transcriptome assembly of four potential Pierce s Disease insect vectors from Arizona vineyards.</title>
        <authorList>
            <person name="Tassone E.E."/>
        </authorList>
    </citation>
    <scope>NUCLEOTIDE SEQUENCE</scope>
</reference>
<dbReference type="PANTHER" id="PTHR11360:SF312">
    <property type="entry name" value="KARMOISIN, ISOFORM B"/>
    <property type="match status" value="1"/>
</dbReference>
<evidence type="ECO:0000259" key="4">
    <source>
        <dbReference type="PROSITE" id="PS50850"/>
    </source>
</evidence>
<feature type="transmembrane region" description="Helical" evidence="3">
    <location>
        <begin position="59"/>
        <end position="81"/>
    </location>
</feature>
<dbReference type="FunFam" id="1.20.1250.20:FF:000413">
    <property type="entry name" value="Karmoisin, isoform B"/>
    <property type="match status" value="1"/>
</dbReference>
<feature type="transmembrane region" description="Helical" evidence="3">
    <location>
        <begin position="88"/>
        <end position="106"/>
    </location>
</feature>
<feature type="domain" description="Major facilitator superfamily (MFS) profile" evidence="4">
    <location>
        <begin position="15"/>
        <end position="407"/>
    </location>
</feature>
<keyword evidence="3" id="KW-1133">Transmembrane helix</keyword>
<dbReference type="EMBL" id="GEBQ01007915">
    <property type="protein sequence ID" value="JAT32062.1"/>
    <property type="molecule type" value="Transcribed_RNA"/>
</dbReference>
<dbReference type="InterPro" id="IPR020846">
    <property type="entry name" value="MFS_dom"/>
</dbReference>
<gene>
    <name evidence="5" type="ORF">g.46239</name>
</gene>